<sequence length="146" mass="16490">SLPTPDITMMDEQEGYTPFEQSSPEYGMEYEDQVNYMDPVSVEPHEYPFSFSDYENDSETEKEKPVILRESAEKIEVEVHPSSSGIDKNLQQDTEDVESLVEQPQEAIAVEEPQEPTSVEKSQERDGAREETPAPTSYGFSVFGAI</sequence>
<keyword evidence="2" id="KW-1185">Reference proteome</keyword>
<evidence type="ECO:0000313" key="1">
    <source>
        <dbReference type="EMBL" id="CAG8750961.1"/>
    </source>
</evidence>
<accession>A0ACA9QMQ0</accession>
<gene>
    <name evidence="1" type="ORF">ACOLOM_LOCUS12695</name>
</gene>
<dbReference type="EMBL" id="CAJVPT010053154">
    <property type="protein sequence ID" value="CAG8750961.1"/>
    <property type="molecule type" value="Genomic_DNA"/>
</dbReference>
<protein>
    <submittedName>
        <fullName evidence="1">16650_t:CDS:1</fullName>
    </submittedName>
</protein>
<name>A0ACA9QMQ0_9GLOM</name>
<feature type="non-terminal residue" evidence="1">
    <location>
        <position position="1"/>
    </location>
</feature>
<evidence type="ECO:0000313" key="2">
    <source>
        <dbReference type="Proteomes" id="UP000789525"/>
    </source>
</evidence>
<reference evidence="1" key="1">
    <citation type="submission" date="2021-06" db="EMBL/GenBank/DDBJ databases">
        <authorList>
            <person name="Kallberg Y."/>
            <person name="Tangrot J."/>
            <person name="Rosling A."/>
        </authorList>
    </citation>
    <scope>NUCLEOTIDE SEQUENCE</scope>
    <source>
        <strain evidence="1">CL356</strain>
    </source>
</reference>
<organism evidence="1 2">
    <name type="scientific">Acaulospora colombiana</name>
    <dbReference type="NCBI Taxonomy" id="27376"/>
    <lineage>
        <taxon>Eukaryota</taxon>
        <taxon>Fungi</taxon>
        <taxon>Fungi incertae sedis</taxon>
        <taxon>Mucoromycota</taxon>
        <taxon>Glomeromycotina</taxon>
        <taxon>Glomeromycetes</taxon>
        <taxon>Diversisporales</taxon>
        <taxon>Acaulosporaceae</taxon>
        <taxon>Acaulospora</taxon>
    </lineage>
</organism>
<proteinExistence type="predicted"/>
<feature type="non-terminal residue" evidence="1">
    <location>
        <position position="146"/>
    </location>
</feature>
<comment type="caution">
    <text evidence="1">The sequence shown here is derived from an EMBL/GenBank/DDBJ whole genome shotgun (WGS) entry which is preliminary data.</text>
</comment>
<dbReference type="Proteomes" id="UP000789525">
    <property type="component" value="Unassembled WGS sequence"/>
</dbReference>